<evidence type="ECO:0000256" key="6">
    <source>
        <dbReference type="ARBA" id="ARBA00023002"/>
    </source>
</evidence>
<name>A0A4D9DBZ8_9STRA</name>
<comment type="similarity">
    <text evidence="2 9">Belongs to the fatty acid desaturase type 1 family. DEGS subfamily.</text>
</comment>
<evidence type="ECO:0000256" key="2">
    <source>
        <dbReference type="ARBA" id="ARBA00006146"/>
    </source>
</evidence>
<keyword evidence="5 10" id="KW-1133">Transmembrane helix</keyword>
<reference evidence="12 13" key="1">
    <citation type="submission" date="2019-01" db="EMBL/GenBank/DDBJ databases">
        <title>Nuclear Genome Assembly of the Microalgal Biofuel strain Nannochloropsis salina CCMP1776.</title>
        <authorList>
            <person name="Hovde B."/>
        </authorList>
    </citation>
    <scope>NUCLEOTIDE SEQUENCE [LARGE SCALE GENOMIC DNA]</scope>
    <source>
        <strain evidence="12 13">CCMP1776</strain>
    </source>
</reference>
<keyword evidence="4 10" id="KW-0812">Transmembrane</keyword>
<organism evidence="12 13">
    <name type="scientific">Nannochloropsis salina CCMP1776</name>
    <dbReference type="NCBI Taxonomy" id="1027361"/>
    <lineage>
        <taxon>Eukaryota</taxon>
        <taxon>Sar</taxon>
        <taxon>Stramenopiles</taxon>
        <taxon>Ochrophyta</taxon>
        <taxon>Eustigmatophyceae</taxon>
        <taxon>Eustigmatales</taxon>
        <taxon>Monodopsidaceae</taxon>
        <taxon>Microchloropsis</taxon>
        <taxon>Microchloropsis salina</taxon>
    </lineage>
</organism>
<evidence type="ECO:0000256" key="5">
    <source>
        <dbReference type="ARBA" id="ARBA00022989"/>
    </source>
</evidence>
<dbReference type="EC" id="1.14.19.17" evidence="3"/>
<evidence type="ECO:0000313" key="12">
    <source>
        <dbReference type="EMBL" id="TFJ87927.1"/>
    </source>
</evidence>
<dbReference type="PIRSF" id="PIRSF017228">
    <property type="entry name" value="Sphnglp_dlt4_des"/>
    <property type="match status" value="1"/>
</dbReference>
<feature type="transmembrane region" description="Helical" evidence="10">
    <location>
        <begin position="131"/>
        <end position="151"/>
    </location>
</feature>
<keyword evidence="13" id="KW-1185">Reference proteome</keyword>
<comment type="caution">
    <text evidence="12">The sequence shown here is derived from an EMBL/GenBank/DDBJ whole genome shotgun (WGS) entry which is preliminary data.</text>
</comment>
<evidence type="ECO:0000256" key="7">
    <source>
        <dbReference type="ARBA" id="ARBA00023098"/>
    </source>
</evidence>
<feature type="transmembrane region" description="Helical" evidence="10">
    <location>
        <begin position="97"/>
        <end position="119"/>
    </location>
</feature>
<keyword evidence="6 9" id="KW-0560">Oxidoreductase</keyword>
<sequence length="358" mass="40765">MCPGPQDGKGTGLVENPLVAAAAGLYAENEQPGKDEGVWDFFRSYTDEPHKSRREAILKAHPEIRTLFGHCPWTKYKAAAIISTQVMAAVVLRHAPFPLLLLLTYTLSGSCNHFLTLIMHEVAHNLAFKRLFANRVFSIIVNLPLGIPAAISFKRYHMEHHKYQGDETVDVDLPTDVEGKLFRGGPLKLLFVFLMPAFYSLRPLFVRPKKPSNWELVNVIAQLTFDALIFYILGWKSLFYLVVGTLLGMGVHPMAGHFIAEHFVYQAGQETYSYYGPLNWLSLNVGYHNEHHDFPNIPGTRLHQVRRLAPEFYMPLPHYYSWSKVIWDFVTDPAVTPFNRVKRNNLSEADRMALAARD</sequence>
<evidence type="ECO:0000256" key="9">
    <source>
        <dbReference type="PIRNR" id="PIRNR017228"/>
    </source>
</evidence>
<dbReference type="GO" id="GO:0016020">
    <property type="term" value="C:membrane"/>
    <property type="evidence" value="ECO:0007669"/>
    <property type="project" value="UniProtKB-SubCell"/>
</dbReference>
<accession>A0A4D9DBZ8</accession>
<feature type="transmembrane region" description="Helical" evidence="10">
    <location>
        <begin position="181"/>
        <end position="201"/>
    </location>
</feature>
<evidence type="ECO:0000256" key="8">
    <source>
        <dbReference type="ARBA" id="ARBA00023136"/>
    </source>
</evidence>
<evidence type="ECO:0000256" key="3">
    <source>
        <dbReference type="ARBA" id="ARBA00012021"/>
    </source>
</evidence>
<proteinExistence type="inferred from homology"/>
<dbReference type="PANTHER" id="PTHR12879">
    <property type="entry name" value="SPHINGOLIPID DELTA 4 DESATURASE/C-4 HYDROXYLASE PROTEIN DES2"/>
    <property type="match status" value="1"/>
</dbReference>
<dbReference type="InterPro" id="IPR013866">
    <property type="entry name" value="Sphingolipid_d4-desaturase_N"/>
</dbReference>
<dbReference type="Proteomes" id="UP000355283">
    <property type="component" value="Unassembled WGS sequence"/>
</dbReference>
<dbReference type="SMART" id="SM01269">
    <property type="entry name" value="Lipid_DES"/>
    <property type="match status" value="1"/>
</dbReference>
<keyword evidence="7 9" id="KW-0443">Lipid metabolism</keyword>
<evidence type="ECO:0000256" key="10">
    <source>
        <dbReference type="SAM" id="Phobius"/>
    </source>
</evidence>
<dbReference type="Pfam" id="PF00487">
    <property type="entry name" value="FA_desaturase"/>
    <property type="match status" value="1"/>
</dbReference>
<evidence type="ECO:0000256" key="1">
    <source>
        <dbReference type="ARBA" id="ARBA00004141"/>
    </source>
</evidence>
<evidence type="ECO:0000313" key="13">
    <source>
        <dbReference type="Proteomes" id="UP000355283"/>
    </source>
</evidence>
<protein>
    <recommendedName>
        <fullName evidence="3">sphingolipid 4-desaturase</fullName>
        <ecNumber evidence="3">1.14.19.17</ecNumber>
    </recommendedName>
</protein>
<dbReference type="GO" id="GO:0042284">
    <property type="term" value="F:sphingolipid delta-4 desaturase activity"/>
    <property type="evidence" value="ECO:0007669"/>
    <property type="project" value="UniProtKB-UniRule"/>
</dbReference>
<feature type="domain" description="Sphingolipid delta4-desaturase N-terminal" evidence="11">
    <location>
        <begin position="36"/>
        <end position="74"/>
    </location>
</feature>
<dbReference type="EMBL" id="SDOX01000005">
    <property type="protein sequence ID" value="TFJ87927.1"/>
    <property type="molecule type" value="Genomic_DNA"/>
</dbReference>
<evidence type="ECO:0000259" key="11">
    <source>
        <dbReference type="SMART" id="SM01269"/>
    </source>
</evidence>
<keyword evidence="8 9" id="KW-0472">Membrane</keyword>
<dbReference type="Pfam" id="PF08557">
    <property type="entry name" value="Lipid_DES"/>
    <property type="match status" value="1"/>
</dbReference>
<dbReference type="CDD" id="cd03508">
    <property type="entry name" value="Delta4-sphingolipid-FADS-like"/>
    <property type="match status" value="1"/>
</dbReference>
<dbReference type="PANTHER" id="PTHR12879:SF8">
    <property type="entry name" value="SPHINGOLIPID DELTA(4)-DESATURASE DES1"/>
    <property type="match status" value="1"/>
</dbReference>
<dbReference type="InterPro" id="IPR005804">
    <property type="entry name" value="FA_desaturase_dom"/>
</dbReference>
<evidence type="ECO:0000256" key="4">
    <source>
        <dbReference type="ARBA" id="ARBA00022692"/>
    </source>
</evidence>
<dbReference type="OrthoDB" id="200948at2759"/>
<dbReference type="InterPro" id="IPR011388">
    <property type="entry name" value="DES1/DES2"/>
</dbReference>
<comment type="subcellular location">
    <subcellularLocation>
        <location evidence="1">Membrane</location>
        <topology evidence="1">Multi-pass membrane protein</topology>
    </subcellularLocation>
</comment>
<dbReference type="GO" id="GO:0046513">
    <property type="term" value="P:ceramide biosynthetic process"/>
    <property type="evidence" value="ECO:0007669"/>
    <property type="project" value="TreeGrafter"/>
</dbReference>
<dbReference type="AlphaFoldDB" id="A0A4D9DBZ8"/>
<gene>
    <name evidence="12" type="ORF">NSK_001273</name>
</gene>